<proteinExistence type="predicted"/>
<dbReference type="PANTHER" id="PTHR11956:SF5">
    <property type="entry name" value="ARGININE--TRNA LIGASE, CYTOPLASMIC"/>
    <property type="match status" value="1"/>
</dbReference>
<dbReference type="Gene3D" id="3.30.1360.70">
    <property type="entry name" value="Arginyl tRNA synthetase N-terminal domain"/>
    <property type="match status" value="1"/>
</dbReference>
<keyword evidence="5" id="KW-1185">Reference proteome</keyword>
<comment type="catalytic activity">
    <reaction evidence="2">
        <text>tRNA(Arg) + L-arginine + ATP = L-arginyl-tRNA(Arg) + AMP + diphosphate</text>
        <dbReference type="Rhea" id="RHEA:20301"/>
        <dbReference type="Rhea" id="RHEA-COMP:9658"/>
        <dbReference type="Rhea" id="RHEA-COMP:9673"/>
        <dbReference type="ChEBI" id="CHEBI:30616"/>
        <dbReference type="ChEBI" id="CHEBI:32682"/>
        <dbReference type="ChEBI" id="CHEBI:33019"/>
        <dbReference type="ChEBI" id="CHEBI:78442"/>
        <dbReference type="ChEBI" id="CHEBI:78513"/>
        <dbReference type="ChEBI" id="CHEBI:456215"/>
        <dbReference type="EC" id="6.1.1.19"/>
    </reaction>
</comment>
<dbReference type="EMBL" id="PKPP01000158">
    <property type="protein sequence ID" value="PWA96820.1"/>
    <property type="molecule type" value="Genomic_DNA"/>
</dbReference>
<dbReference type="GO" id="GO:0005524">
    <property type="term" value="F:ATP binding"/>
    <property type="evidence" value="ECO:0007669"/>
    <property type="project" value="InterPro"/>
</dbReference>
<evidence type="ECO:0000259" key="3">
    <source>
        <dbReference type="Pfam" id="PF05746"/>
    </source>
</evidence>
<evidence type="ECO:0000313" key="5">
    <source>
        <dbReference type="Proteomes" id="UP000245207"/>
    </source>
</evidence>
<dbReference type="GO" id="GO:0004814">
    <property type="term" value="F:arginine-tRNA ligase activity"/>
    <property type="evidence" value="ECO:0007669"/>
    <property type="project" value="UniProtKB-EC"/>
</dbReference>
<name>A0A2U1QFP3_ARTAN</name>
<evidence type="ECO:0000256" key="1">
    <source>
        <dbReference type="ARBA" id="ARBA00012837"/>
    </source>
</evidence>
<dbReference type="Gene3D" id="1.10.730.10">
    <property type="entry name" value="Isoleucyl-tRNA Synthetase, Domain 1"/>
    <property type="match status" value="1"/>
</dbReference>
<dbReference type="GO" id="GO:0006420">
    <property type="term" value="P:arginyl-tRNA aminoacylation"/>
    <property type="evidence" value="ECO:0007669"/>
    <property type="project" value="InterPro"/>
</dbReference>
<accession>A0A2U1QFP3</accession>
<feature type="domain" description="DALR anticodon binding" evidence="3">
    <location>
        <begin position="391"/>
        <end position="465"/>
    </location>
</feature>
<dbReference type="InterPro" id="IPR036695">
    <property type="entry name" value="Arg-tRNA-synth_N_sf"/>
</dbReference>
<sequence length="777" mass="89263">MALSPSTNNQNERVMLRDERLDLFDESIKRCFPQLDDEFSNLERLKGDAQKEHGDYVCMNVLTICESLRRLDPHLFHQEPTRVIARKLLKVVKEENQKSKMIEKACIRDVAFITFRLSLEWMTERIKRLVRGGINSWAPVLAQESLVVDGPAPAIPAPATEFLYADEIRFRYIREMLIRMLDYSGIAVGTGLTSNKSCNAVREYFTKERGVIASMRHGTPLFDVKGEDLADNIYKDLETLWSAIYDQRGQVIVFVTPVRYLGYVKKCFDAAKDEKWLSGECSLRSCGYRTSSVERDKLQYLWSLPDSFIPLSLIEIGTIAGYTREASLECAIKYEYLKTHRLAECTLSYDDMFAEEGNTFLYLLKTRFTLVRDENFGGRIGIGNTKECFRRERELALHLVQFTEIIEEACLTFMLHPVCEYIWILCKKFISYYTEAYLRTSKVRLLWDATKMVMDQCFHLLGITPDSSRESSRSVPYEIKTGFEVIPSLVSDTRPKDLNPRFEMFSMSVDLSDSSFKNGALFGTVSLIDTDGLLYDERLPLNENEHGHVAYFYREWHAAIGIGQNAVVYFGSPSPCYIVPFLSVLEIYVRLFVTTADMSFVMCNRPTPINLSKIWVDQENYIRGTLSFECDDGRILMEYIALRDAVDTTMELSLESPNDPLLKECVSGCIFAYYDKMLDHLDDLRQRDYKAVIFEAPENDSELKVGPLPLHKSVMAVPVDGTLVFEAQFFDKSGKVILDTTSRFGAKTQDRSEWLMPLKNCFLKLTIKWSKGPPKKC</sequence>
<dbReference type="InterPro" id="IPR001278">
    <property type="entry name" value="Arg-tRNA-ligase"/>
</dbReference>
<dbReference type="OrthoDB" id="1602268at2759"/>
<evidence type="ECO:0000313" key="4">
    <source>
        <dbReference type="EMBL" id="PWA96820.1"/>
    </source>
</evidence>
<dbReference type="Proteomes" id="UP000245207">
    <property type="component" value="Unassembled WGS sequence"/>
</dbReference>
<dbReference type="PANTHER" id="PTHR11956">
    <property type="entry name" value="ARGINYL-TRNA SYNTHETASE"/>
    <property type="match status" value="1"/>
</dbReference>
<gene>
    <name evidence="4" type="ORF">CTI12_AA038100</name>
</gene>
<comment type="caution">
    <text evidence="4">The sequence shown here is derived from an EMBL/GenBank/DDBJ whole genome shotgun (WGS) entry which is preliminary data.</text>
</comment>
<dbReference type="AlphaFoldDB" id="A0A2U1QFP3"/>
<protein>
    <recommendedName>
        <fullName evidence="1">arginine--tRNA ligase</fullName>
        <ecNumber evidence="1">6.1.1.19</ecNumber>
    </recommendedName>
</protein>
<keyword evidence="4" id="KW-0436">Ligase</keyword>
<dbReference type="InterPro" id="IPR009080">
    <property type="entry name" value="tRNAsynth_Ia_anticodon-bd"/>
</dbReference>
<evidence type="ECO:0000256" key="2">
    <source>
        <dbReference type="ARBA" id="ARBA00049339"/>
    </source>
</evidence>
<reference evidence="4 5" key="1">
    <citation type="journal article" date="2018" name="Mol. Plant">
        <title>The genome of Artemisia annua provides insight into the evolution of Asteraceae family and artemisinin biosynthesis.</title>
        <authorList>
            <person name="Shen Q."/>
            <person name="Zhang L."/>
            <person name="Liao Z."/>
            <person name="Wang S."/>
            <person name="Yan T."/>
            <person name="Shi P."/>
            <person name="Liu M."/>
            <person name="Fu X."/>
            <person name="Pan Q."/>
            <person name="Wang Y."/>
            <person name="Lv Z."/>
            <person name="Lu X."/>
            <person name="Zhang F."/>
            <person name="Jiang W."/>
            <person name="Ma Y."/>
            <person name="Chen M."/>
            <person name="Hao X."/>
            <person name="Li L."/>
            <person name="Tang Y."/>
            <person name="Lv G."/>
            <person name="Zhou Y."/>
            <person name="Sun X."/>
            <person name="Brodelius P.E."/>
            <person name="Rose J.K.C."/>
            <person name="Tang K."/>
        </authorList>
    </citation>
    <scope>NUCLEOTIDE SEQUENCE [LARGE SCALE GENOMIC DNA]</scope>
    <source>
        <strain evidence="5">cv. Huhao1</strain>
        <tissue evidence="4">Leaf</tissue>
    </source>
</reference>
<dbReference type="SUPFAM" id="SSF47323">
    <property type="entry name" value="Anticodon-binding domain of a subclass of class I aminoacyl-tRNA synthetases"/>
    <property type="match status" value="1"/>
</dbReference>
<dbReference type="GO" id="GO:0005737">
    <property type="term" value="C:cytoplasm"/>
    <property type="evidence" value="ECO:0007669"/>
    <property type="project" value="InterPro"/>
</dbReference>
<dbReference type="EC" id="6.1.1.19" evidence="1"/>
<organism evidence="4 5">
    <name type="scientific">Artemisia annua</name>
    <name type="common">Sweet wormwood</name>
    <dbReference type="NCBI Taxonomy" id="35608"/>
    <lineage>
        <taxon>Eukaryota</taxon>
        <taxon>Viridiplantae</taxon>
        <taxon>Streptophyta</taxon>
        <taxon>Embryophyta</taxon>
        <taxon>Tracheophyta</taxon>
        <taxon>Spermatophyta</taxon>
        <taxon>Magnoliopsida</taxon>
        <taxon>eudicotyledons</taxon>
        <taxon>Gunneridae</taxon>
        <taxon>Pentapetalae</taxon>
        <taxon>asterids</taxon>
        <taxon>campanulids</taxon>
        <taxon>Asterales</taxon>
        <taxon>Asteraceae</taxon>
        <taxon>Asteroideae</taxon>
        <taxon>Anthemideae</taxon>
        <taxon>Artemisiinae</taxon>
        <taxon>Artemisia</taxon>
    </lineage>
</organism>
<dbReference type="STRING" id="35608.A0A2U1QFP3"/>
<dbReference type="InterPro" id="IPR008909">
    <property type="entry name" value="DALR_anticod-bd"/>
</dbReference>
<dbReference type="Pfam" id="PF05746">
    <property type="entry name" value="DALR_1"/>
    <property type="match status" value="1"/>
</dbReference>